<protein>
    <submittedName>
        <fullName evidence="2">Uncharacterized protein</fullName>
    </submittedName>
</protein>
<evidence type="ECO:0000313" key="2">
    <source>
        <dbReference type="EMBL" id="CDJ44909.1"/>
    </source>
</evidence>
<evidence type="ECO:0000256" key="1">
    <source>
        <dbReference type="SAM" id="MobiDB-lite"/>
    </source>
</evidence>
<gene>
    <name evidence="2" type="ORF">ETH_00040395</name>
</gene>
<accession>U6L8P5</accession>
<dbReference type="AlphaFoldDB" id="U6L8P5"/>
<dbReference type="RefSeq" id="XP_013235656.1">
    <property type="nucleotide sequence ID" value="XM_013380202.1"/>
</dbReference>
<keyword evidence="3" id="KW-1185">Reference proteome</keyword>
<proteinExistence type="predicted"/>
<reference evidence="2" key="1">
    <citation type="submission" date="2013-10" db="EMBL/GenBank/DDBJ databases">
        <title>Genomic analysis of the causative agents of coccidiosis in chickens.</title>
        <authorList>
            <person name="Reid A.J."/>
            <person name="Blake D."/>
            <person name="Billington K."/>
            <person name="Browne H."/>
            <person name="Dunn M."/>
            <person name="Hung S."/>
            <person name="Kawahara F."/>
            <person name="Miranda-Saavedra D."/>
            <person name="Mourier T."/>
            <person name="Nagra H."/>
            <person name="Otto T.D."/>
            <person name="Rawlings N."/>
            <person name="Sanchez A."/>
            <person name="Sanders M."/>
            <person name="Subramaniam C."/>
            <person name="Tay Y."/>
            <person name="Dear P."/>
            <person name="Doerig C."/>
            <person name="Gruber A."/>
            <person name="Parkinson J."/>
            <person name="Shirley M."/>
            <person name="Wan K.L."/>
            <person name="Berriman M."/>
            <person name="Tomley F."/>
            <person name="Pain A."/>
        </authorList>
    </citation>
    <scope>NUCLEOTIDE SEQUENCE [LARGE SCALE GENOMIC DNA]</scope>
    <source>
        <strain evidence="2">Houghton</strain>
    </source>
</reference>
<sequence length="66" mass="6548">GSFADRAAGRKRQGPSQPQGPARRKQQQIVVGPPNSKRVLQGPGAPSGGPSGATPGGPSGAPRRAP</sequence>
<reference evidence="2" key="2">
    <citation type="submission" date="2013-10" db="EMBL/GenBank/DDBJ databases">
        <authorList>
            <person name="Aslett M."/>
        </authorList>
    </citation>
    <scope>NUCLEOTIDE SEQUENCE [LARGE SCALE GENOMIC DNA]</scope>
    <source>
        <strain evidence="2">Houghton</strain>
    </source>
</reference>
<feature type="non-terminal residue" evidence="2">
    <location>
        <position position="1"/>
    </location>
</feature>
<feature type="region of interest" description="Disordered" evidence="1">
    <location>
        <begin position="1"/>
        <end position="66"/>
    </location>
</feature>
<dbReference type="Proteomes" id="UP000030747">
    <property type="component" value="Unassembled WGS sequence"/>
</dbReference>
<dbReference type="EMBL" id="HG677808">
    <property type="protein sequence ID" value="CDJ44909.1"/>
    <property type="molecule type" value="Genomic_DNA"/>
</dbReference>
<dbReference type="GeneID" id="25257119"/>
<name>U6L8P5_EIMTE</name>
<feature type="compositionally biased region" description="Gly residues" evidence="1">
    <location>
        <begin position="45"/>
        <end position="59"/>
    </location>
</feature>
<evidence type="ECO:0000313" key="3">
    <source>
        <dbReference type="Proteomes" id="UP000030747"/>
    </source>
</evidence>
<organism evidence="2 3">
    <name type="scientific">Eimeria tenella</name>
    <name type="common">Coccidian parasite</name>
    <dbReference type="NCBI Taxonomy" id="5802"/>
    <lineage>
        <taxon>Eukaryota</taxon>
        <taxon>Sar</taxon>
        <taxon>Alveolata</taxon>
        <taxon>Apicomplexa</taxon>
        <taxon>Conoidasida</taxon>
        <taxon>Coccidia</taxon>
        <taxon>Eucoccidiorida</taxon>
        <taxon>Eimeriorina</taxon>
        <taxon>Eimeriidae</taxon>
        <taxon>Eimeria</taxon>
    </lineage>
</organism>